<evidence type="ECO:0000256" key="1">
    <source>
        <dbReference type="SAM" id="MobiDB-lite"/>
    </source>
</evidence>
<dbReference type="EMBL" id="BMQJ01000012">
    <property type="protein sequence ID" value="GGQ10826.1"/>
    <property type="molecule type" value="Genomic_DNA"/>
</dbReference>
<gene>
    <name evidence="2" type="ORF">GCM10010140_46230</name>
</gene>
<comment type="caution">
    <text evidence="2">The sequence shown here is derived from an EMBL/GenBank/DDBJ whole genome shotgun (WGS) entry which is preliminary data.</text>
</comment>
<protein>
    <submittedName>
        <fullName evidence="2">Phosphatase</fullName>
    </submittedName>
</protein>
<evidence type="ECO:0000313" key="3">
    <source>
        <dbReference type="Proteomes" id="UP000611554"/>
    </source>
</evidence>
<feature type="compositionally biased region" description="Pro residues" evidence="1">
    <location>
        <begin position="42"/>
        <end position="54"/>
    </location>
</feature>
<dbReference type="Pfam" id="PF15698">
    <property type="entry name" value="Phosphatase"/>
    <property type="match status" value="1"/>
</dbReference>
<dbReference type="InterPro" id="IPR031423">
    <property type="entry name" value="Phosphatase_SCO2771"/>
</dbReference>
<feature type="compositionally biased region" description="Polar residues" evidence="1">
    <location>
        <begin position="21"/>
        <end position="34"/>
    </location>
</feature>
<accession>A0ABQ2R2R5</accession>
<evidence type="ECO:0000313" key="2">
    <source>
        <dbReference type="EMBL" id="GGQ10826.1"/>
    </source>
</evidence>
<proteinExistence type="predicted"/>
<name>A0ABQ2R2R5_9ACTN</name>
<reference evidence="3" key="1">
    <citation type="journal article" date="2019" name="Int. J. Syst. Evol. Microbiol.">
        <title>The Global Catalogue of Microorganisms (GCM) 10K type strain sequencing project: providing services to taxonomists for standard genome sequencing and annotation.</title>
        <authorList>
            <consortium name="The Broad Institute Genomics Platform"/>
            <consortium name="The Broad Institute Genome Sequencing Center for Infectious Disease"/>
            <person name="Wu L."/>
            <person name="Ma J."/>
        </authorList>
    </citation>
    <scope>NUCLEOTIDE SEQUENCE [LARGE SCALE GENOMIC DNA]</scope>
    <source>
        <strain evidence="3">JCM 3115</strain>
    </source>
</reference>
<organism evidence="2 3">
    <name type="scientific">Streptosporangium pseudovulgare</name>
    <dbReference type="NCBI Taxonomy" id="35765"/>
    <lineage>
        <taxon>Bacteria</taxon>
        <taxon>Bacillati</taxon>
        <taxon>Actinomycetota</taxon>
        <taxon>Actinomycetes</taxon>
        <taxon>Streptosporangiales</taxon>
        <taxon>Streptosporangiaceae</taxon>
        <taxon>Streptosporangium</taxon>
    </lineage>
</organism>
<feature type="compositionally biased region" description="Low complexity" evidence="1">
    <location>
        <begin position="1"/>
        <end position="14"/>
    </location>
</feature>
<sequence>MSRPGPSAASPGSPETRPDPSETSPDSPATQPDSLMTAPDPSATPPGPSAPPPDRTALRDHLVRTRIAGDVATSRENNLDHYRSLANRDPYHLFGLTLRGRWAYRDVLELMARSAGVVADPGHREGQDTIDPDLTIAAVEAMGDTIAGVLRRGAPRVLMATGHPTGLLTVHLALARLLRRHGAIMMSPAEGWSYWGSGYGRKRRIRYMDDVAMLDDRGAFVHTHDPAPMQAMLGRLAELAGPGDGRPDLVIADHGWAGAAGEAGLLTVGFADSNDPALFVGEAEGKIAVTVPLDDNVLPRHYDPLTKYLVERVVRAL</sequence>
<keyword evidence="3" id="KW-1185">Reference proteome</keyword>
<feature type="region of interest" description="Disordered" evidence="1">
    <location>
        <begin position="1"/>
        <end position="56"/>
    </location>
</feature>
<dbReference type="Proteomes" id="UP000611554">
    <property type="component" value="Unassembled WGS sequence"/>
</dbReference>